<accession>A0A914Q6W0</accession>
<reference evidence="3" key="1">
    <citation type="submission" date="2022-11" db="UniProtKB">
        <authorList>
            <consortium name="WormBaseParasite"/>
        </authorList>
    </citation>
    <scope>IDENTIFICATION</scope>
</reference>
<evidence type="ECO:0000313" key="2">
    <source>
        <dbReference type="Proteomes" id="UP000887578"/>
    </source>
</evidence>
<sequence length="124" mass="13656">MFPRTVLMTSKIVQNQGPVRLINASAVTMKDKTIIEQAKEGAHNITEKAKEVLEKAKEAVAHPGKTVSEAYDQVKESAQNLTGNNPTHDSHQNKQSHGKPDKTVKQKVATEKSDVKDAYDAKLH</sequence>
<feature type="region of interest" description="Disordered" evidence="1">
    <location>
        <begin position="76"/>
        <end position="124"/>
    </location>
</feature>
<proteinExistence type="predicted"/>
<keyword evidence="2" id="KW-1185">Reference proteome</keyword>
<feature type="compositionally biased region" description="Polar residues" evidence="1">
    <location>
        <begin position="76"/>
        <end position="87"/>
    </location>
</feature>
<name>A0A914Q6W0_9BILA</name>
<organism evidence="2 3">
    <name type="scientific">Panagrolaimus davidi</name>
    <dbReference type="NCBI Taxonomy" id="227884"/>
    <lineage>
        <taxon>Eukaryota</taxon>
        <taxon>Metazoa</taxon>
        <taxon>Ecdysozoa</taxon>
        <taxon>Nematoda</taxon>
        <taxon>Chromadorea</taxon>
        <taxon>Rhabditida</taxon>
        <taxon>Tylenchina</taxon>
        <taxon>Panagrolaimomorpha</taxon>
        <taxon>Panagrolaimoidea</taxon>
        <taxon>Panagrolaimidae</taxon>
        <taxon>Panagrolaimus</taxon>
    </lineage>
</organism>
<dbReference type="WBParaSite" id="PDA_v2.g27153.t1">
    <property type="protein sequence ID" value="PDA_v2.g27153.t1"/>
    <property type="gene ID" value="PDA_v2.g27153"/>
</dbReference>
<feature type="compositionally biased region" description="Basic and acidic residues" evidence="1">
    <location>
        <begin position="88"/>
        <end position="124"/>
    </location>
</feature>
<protein>
    <submittedName>
        <fullName evidence="3">Uncharacterized protein</fullName>
    </submittedName>
</protein>
<evidence type="ECO:0000313" key="3">
    <source>
        <dbReference type="WBParaSite" id="PDA_v2.g27153.t1"/>
    </source>
</evidence>
<dbReference type="Proteomes" id="UP000887578">
    <property type="component" value="Unplaced"/>
</dbReference>
<evidence type="ECO:0000256" key="1">
    <source>
        <dbReference type="SAM" id="MobiDB-lite"/>
    </source>
</evidence>
<dbReference type="AlphaFoldDB" id="A0A914Q6W0"/>